<dbReference type="GO" id="GO:0016787">
    <property type="term" value="F:hydrolase activity"/>
    <property type="evidence" value="ECO:0007669"/>
    <property type="project" value="InterPro"/>
</dbReference>
<evidence type="ECO:0000313" key="2">
    <source>
        <dbReference type="EMBL" id="KGO90759.1"/>
    </source>
</evidence>
<dbReference type="Gene3D" id="3.90.780.10">
    <property type="entry name" value="5'-Nucleotidase, C-terminal domain"/>
    <property type="match status" value="1"/>
</dbReference>
<name>A0A0A2MER3_9FLAO</name>
<dbReference type="Pfam" id="PF02872">
    <property type="entry name" value="5_nucleotid_C"/>
    <property type="match status" value="1"/>
</dbReference>
<dbReference type="InterPro" id="IPR006179">
    <property type="entry name" value="5_nucleotidase/apyrase"/>
</dbReference>
<sequence>MVKLRKYNGFFTHFFSVFLFFLLLSCGNNLYQNTKIEGKEIGVTDEYGENKSVDAFVAPYRDHINKDMDVVLAYAPETMDKSKGEWQTTIGNLMAEMTMEMGNPVFTKRIGRNIDICLLNHGGIRAVLPKGNVTTRNAFEIMPFENSLIVVELKGAQIREMAEYILKEKKPHPLTGLKIIADKNTSKIKALLVNGKPVEENKIYFVGTSDYLSNGGDRMNFFKKGIQSYDMEYKLRNLMIDYFKKTDTIPVITTERIVFE</sequence>
<evidence type="ECO:0000313" key="3">
    <source>
        <dbReference type="Proteomes" id="UP000030121"/>
    </source>
</evidence>
<organism evidence="2 3">
    <name type="scientific">Flavobacterium suncheonense GH29-5 = DSM 17707</name>
    <dbReference type="NCBI Taxonomy" id="1121899"/>
    <lineage>
        <taxon>Bacteria</taxon>
        <taxon>Pseudomonadati</taxon>
        <taxon>Bacteroidota</taxon>
        <taxon>Flavobacteriia</taxon>
        <taxon>Flavobacteriales</taxon>
        <taxon>Flavobacteriaceae</taxon>
        <taxon>Flavobacterium</taxon>
    </lineage>
</organism>
<dbReference type="GO" id="GO:0009166">
    <property type="term" value="P:nucleotide catabolic process"/>
    <property type="evidence" value="ECO:0007669"/>
    <property type="project" value="InterPro"/>
</dbReference>
<dbReference type="eggNOG" id="COG0737">
    <property type="taxonomic scope" value="Bacteria"/>
</dbReference>
<gene>
    <name evidence="2" type="ORF">Q764_01160</name>
</gene>
<protein>
    <submittedName>
        <fullName evidence="2">5'-nucleotidase</fullName>
    </submittedName>
</protein>
<dbReference type="STRING" id="1121899.GCA_000430025_01103"/>
<proteinExistence type="predicted"/>
<dbReference type="EMBL" id="JRLW01000001">
    <property type="protein sequence ID" value="KGO90759.1"/>
    <property type="molecule type" value="Genomic_DNA"/>
</dbReference>
<keyword evidence="3" id="KW-1185">Reference proteome</keyword>
<evidence type="ECO:0000259" key="1">
    <source>
        <dbReference type="Pfam" id="PF02872"/>
    </source>
</evidence>
<dbReference type="SUPFAM" id="SSF55816">
    <property type="entry name" value="5'-nucleotidase (syn. UDP-sugar hydrolase), C-terminal domain"/>
    <property type="match status" value="1"/>
</dbReference>
<comment type="caution">
    <text evidence="2">The sequence shown here is derived from an EMBL/GenBank/DDBJ whole genome shotgun (WGS) entry which is preliminary data.</text>
</comment>
<dbReference type="AlphaFoldDB" id="A0A0A2MER3"/>
<dbReference type="InterPro" id="IPR036907">
    <property type="entry name" value="5'-Nucleotdase_C_sf"/>
</dbReference>
<dbReference type="InterPro" id="IPR008334">
    <property type="entry name" value="5'-Nucleotdase_C"/>
</dbReference>
<dbReference type="PROSITE" id="PS51257">
    <property type="entry name" value="PROKAR_LIPOPROTEIN"/>
    <property type="match status" value="1"/>
</dbReference>
<dbReference type="PANTHER" id="PTHR11575">
    <property type="entry name" value="5'-NUCLEOTIDASE-RELATED"/>
    <property type="match status" value="1"/>
</dbReference>
<dbReference type="PANTHER" id="PTHR11575:SF24">
    <property type="entry name" value="5'-NUCLEOTIDASE"/>
    <property type="match status" value="1"/>
</dbReference>
<dbReference type="RefSeq" id="WP_026979857.1">
    <property type="nucleotide sequence ID" value="NZ_AUCZ01000004.1"/>
</dbReference>
<dbReference type="PRINTS" id="PR01607">
    <property type="entry name" value="APYRASEFAMLY"/>
</dbReference>
<dbReference type="OrthoDB" id="4762412at2"/>
<reference evidence="2 3" key="1">
    <citation type="submission" date="2013-09" db="EMBL/GenBank/DDBJ databases">
        <authorList>
            <person name="Zeng Z."/>
            <person name="Chen C."/>
        </authorList>
    </citation>
    <scope>NUCLEOTIDE SEQUENCE [LARGE SCALE GENOMIC DNA]</scope>
    <source>
        <strain evidence="2 3">GH29-5</strain>
    </source>
</reference>
<feature type="domain" description="5'-Nucleotidase C-terminal" evidence="1">
    <location>
        <begin position="85"/>
        <end position="223"/>
    </location>
</feature>
<dbReference type="Proteomes" id="UP000030121">
    <property type="component" value="Unassembled WGS sequence"/>
</dbReference>
<accession>A0A0A2MER3</accession>